<dbReference type="PANTHER" id="PTHR12455:SF0">
    <property type="entry name" value="NUCLEOLAR COMPLEX PROTEIN 4 HOMOLOG"/>
    <property type="match status" value="1"/>
</dbReference>
<evidence type="ECO:0000256" key="1">
    <source>
        <dbReference type="ARBA" id="ARBA00007797"/>
    </source>
</evidence>
<keyword evidence="4" id="KW-1185">Reference proteome</keyword>
<dbReference type="InterPro" id="IPR005612">
    <property type="entry name" value="CCAAT-binding_factor"/>
</dbReference>
<evidence type="ECO:0000313" key="4">
    <source>
        <dbReference type="Proteomes" id="UP001281761"/>
    </source>
</evidence>
<feature type="domain" description="CCAAT-binding factor" evidence="2">
    <location>
        <begin position="3"/>
        <end position="148"/>
    </location>
</feature>
<organism evidence="3 4">
    <name type="scientific">Blattamonas nauphoetae</name>
    <dbReference type="NCBI Taxonomy" id="2049346"/>
    <lineage>
        <taxon>Eukaryota</taxon>
        <taxon>Metamonada</taxon>
        <taxon>Preaxostyla</taxon>
        <taxon>Oxymonadida</taxon>
        <taxon>Blattamonas</taxon>
    </lineage>
</organism>
<proteinExistence type="inferred from homology"/>
<dbReference type="Proteomes" id="UP001281761">
    <property type="component" value="Unassembled WGS sequence"/>
</dbReference>
<comment type="similarity">
    <text evidence="1">Belongs to the CBF/MAK21 family.</text>
</comment>
<comment type="caution">
    <text evidence="3">The sequence shown here is derived from an EMBL/GenBank/DDBJ whole genome shotgun (WGS) entry which is preliminary data.</text>
</comment>
<evidence type="ECO:0000259" key="2">
    <source>
        <dbReference type="Pfam" id="PF03914"/>
    </source>
</evidence>
<dbReference type="EMBL" id="JARBJD010000421">
    <property type="protein sequence ID" value="KAK2942262.1"/>
    <property type="molecule type" value="Genomic_DNA"/>
</dbReference>
<name>A0ABQ9WRZ2_9EUKA</name>
<sequence>MTHLILVHNGDYSNFYSKLYSLFHTPDFLNSPFAGNSLIQLDLCLSSSKVTDNICASFIKILCSHTLRAPSHTINGCLAIVHNVLIRHPPLQSMIGLRQTASLDSDQQQPDPFNPIEMNPEKTNARESSLWEISTLTSHFLPSISKLALTFSMLKSDLSIWDIRKYVTLSHKEFFVTNLLEYRKTKELPFEYLQSESYLSLPPQLTQYVPSGRLWKSGSTILDNGTVSVIPSISKLKRESSSSMSDHPNADSHEQSLEKRISIVCSPYEPLF</sequence>
<dbReference type="Pfam" id="PF03914">
    <property type="entry name" value="CBF"/>
    <property type="match status" value="1"/>
</dbReference>
<accession>A0ABQ9WRZ2</accession>
<dbReference type="InterPro" id="IPR027193">
    <property type="entry name" value="Noc4"/>
</dbReference>
<gene>
    <name evidence="3" type="ORF">BLNAU_22831</name>
</gene>
<reference evidence="3 4" key="1">
    <citation type="journal article" date="2022" name="bioRxiv">
        <title>Genomics of Preaxostyla Flagellates Illuminates Evolutionary Transitions and the Path Towards Mitochondrial Loss.</title>
        <authorList>
            <person name="Novak L.V.F."/>
            <person name="Treitli S.C."/>
            <person name="Pyrih J."/>
            <person name="Halakuc P."/>
            <person name="Pipaliya S.V."/>
            <person name="Vacek V."/>
            <person name="Brzon O."/>
            <person name="Soukal P."/>
            <person name="Eme L."/>
            <person name="Dacks J.B."/>
            <person name="Karnkowska A."/>
            <person name="Elias M."/>
            <person name="Hampl V."/>
        </authorList>
    </citation>
    <scope>NUCLEOTIDE SEQUENCE [LARGE SCALE GENOMIC DNA]</scope>
    <source>
        <strain evidence="3">NAU3</strain>
        <tissue evidence="3">Gut</tissue>
    </source>
</reference>
<protein>
    <submittedName>
        <fullName evidence="3">Nucleolar forms a complex with nop14p</fullName>
    </submittedName>
</protein>
<evidence type="ECO:0000313" key="3">
    <source>
        <dbReference type="EMBL" id="KAK2942262.1"/>
    </source>
</evidence>
<dbReference type="PANTHER" id="PTHR12455">
    <property type="entry name" value="NUCLEOLAR COMPLEX PROTEIN 4"/>
    <property type="match status" value="1"/>
</dbReference>